<dbReference type="RefSeq" id="XP_073386453.1">
    <property type="nucleotide sequence ID" value="XM_073530352.1"/>
</dbReference>
<gene>
    <name evidence="3" type="primary">LOC112275292</name>
    <name evidence="2" type="ORF">PHYPA_027126</name>
</gene>
<reference evidence="2 4" key="1">
    <citation type="journal article" date="2008" name="Science">
        <title>The Physcomitrella genome reveals evolutionary insights into the conquest of land by plants.</title>
        <authorList>
            <person name="Rensing S."/>
            <person name="Lang D."/>
            <person name="Zimmer A."/>
            <person name="Terry A."/>
            <person name="Salamov A."/>
            <person name="Shapiro H."/>
            <person name="Nishiyama T."/>
            <person name="Perroud P.-F."/>
            <person name="Lindquist E."/>
            <person name="Kamisugi Y."/>
            <person name="Tanahashi T."/>
            <person name="Sakakibara K."/>
            <person name="Fujita T."/>
            <person name="Oishi K."/>
            <person name="Shin-I T."/>
            <person name="Kuroki Y."/>
            <person name="Toyoda A."/>
            <person name="Suzuki Y."/>
            <person name="Hashimoto A."/>
            <person name="Yamaguchi K."/>
            <person name="Sugano A."/>
            <person name="Kohara Y."/>
            <person name="Fujiyama A."/>
            <person name="Anterola A."/>
            <person name="Aoki S."/>
            <person name="Ashton N."/>
            <person name="Barbazuk W.B."/>
            <person name="Barker E."/>
            <person name="Bennetzen J."/>
            <person name="Bezanilla M."/>
            <person name="Blankenship R."/>
            <person name="Cho S.H."/>
            <person name="Dutcher S."/>
            <person name="Estelle M."/>
            <person name="Fawcett J.A."/>
            <person name="Gundlach H."/>
            <person name="Hanada K."/>
            <person name="Heyl A."/>
            <person name="Hicks K.A."/>
            <person name="Hugh J."/>
            <person name="Lohr M."/>
            <person name="Mayer K."/>
            <person name="Melkozernov A."/>
            <person name="Murata T."/>
            <person name="Nelson D."/>
            <person name="Pils B."/>
            <person name="Prigge M."/>
            <person name="Reiss B."/>
            <person name="Renner T."/>
            <person name="Rombauts S."/>
            <person name="Rushton P."/>
            <person name="Sanderfoot A."/>
            <person name="Schween G."/>
            <person name="Shiu S.-H."/>
            <person name="Stueber K."/>
            <person name="Theodoulou F.L."/>
            <person name="Tu H."/>
            <person name="Van de Peer Y."/>
            <person name="Verrier P.J."/>
            <person name="Waters E."/>
            <person name="Wood A."/>
            <person name="Yang L."/>
            <person name="Cove D."/>
            <person name="Cuming A."/>
            <person name="Hasebe M."/>
            <person name="Lucas S."/>
            <person name="Mishler D.B."/>
            <person name="Reski R."/>
            <person name="Grigoriev I."/>
            <person name="Quatrano R.S."/>
            <person name="Boore J.L."/>
        </authorList>
    </citation>
    <scope>NUCLEOTIDE SEQUENCE [LARGE SCALE GENOMIC DNA]</scope>
    <source>
        <strain evidence="3 4">cv. Gransden 2004</strain>
    </source>
</reference>
<dbReference type="AlphaFoldDB" id="A0A2K1ING4"/>
<evidence type="ECO:0000313" key="4">
    <source>
        <dbReference type="Proteomes" id="UP000006727"/>
    </source>
</evidence>
<reference evidence="3" key="3">
    <citation type="submission" date="2020-12" db="UniProtKB">
        <authorList>
            <consortium name="EnsemblPlants"/>
        </authorList>
    </citation>
    <scope>IDENTIFICATION</scope>
</reference>
<dbReference type="EMBL" id="ABEU02000022">
    <property type="protein sequence ID" value="PNR30810.1"/>
    <property type="molecule type" value="Genomic_DNA"/>
</dbReference>
<dbReference type="RefSeq" id="XP_024361301.1">
    <property type="nucleotide sequence ID" value="XM_024505533.2"/>
</dbReference>
<evidence type="ECO:0000313" key="3">
    <source>
        <dbReference type="EnsemblPlants" id="Pp3c22_14060V3.1"/>
    </source>
</evidence>
<protein>
    <submittedName>
        <fullName evidence="2 3">Uncharacterized protein</fullName>
    </submittedName>
</protein>
<dbReference type="Gramene" id="Pp3c22_14060V3.1">
    <property type="protein sequence ID" value="Pp3c22_14060V3.1"/>
    <property type="gene ID" value="Pp3c22_14060"/>
</dbReference>
<dbReference type="Proteomes" id="UP000006727">
    <property type="component" value="Chromosome 22"/>
</dbReference>
<name>A0A2K1ING4_PHYPA</name>
<evidence type="ECO:0000256" key="1">
    <source>
        <dbReference type="SAM" id="MobiDB-lite"/>
    </source>
</evidence>
<dbReference type="PaxDb" id="3218-PP1S71_349V6.1"/>
<feature type="region of interest" description="Disordered" evidence="1">
    <location>
        <begin position="28"/>
        <end position="58"/>
    </location>
</feature>
<dbReference type="Gramene" id="Pp3c22_14060V3.3">
    <property type="protein sequence ID" value="Pp3c22_14060V3.3"/>
    <property type="gene ID" value="Pp3c22_14060"/>
</dbReference>
<evidence type="ECO:0000313" key="2">
    <source>
        <dbReference type="EMBL" id="PNR30810.1"/>
    </source>
</evidence>
<accession>A0A2K1ING4</accession>
<organism evidence="2">
    <name type="scientific">Physcomitrium patens</name>
    <name type="common">Spreading-leaved earth moss</name>
    <name type="synonym">Physcomitrella patens</name>
    <dbReference type="NCBI Taxonomy" id="3218"/>
    <lineage>
        <taxon>Eukaryota</taxon>
        <taxon>Viridiplantae</taxon>
        <taxon>Streptophyta</taxon>
        <taxon>Embryophyta</taxon>
        <taxon>Bryophyta</taxon>
        <taxon>Bryophytina</taxon>
        <taxon>Bryopsida</taxon>
        <taxon>Funariidae</taxon>
        <taxon>Funariales</taxon>
        <taxon>Funariaceae</taxon>
        <taxon>Physcomitrium</taxon>
    </lineage>
</organism>
<proteinExistence type="predicted"/>
<dbReference type="GeneID" id="112275292"/>
<keyword evidence="4" id="KW-1185">Reference proteome</keyword>
<dbReference type="EnsemblPlants" id="Pp3c22_14060V3.3">
    <property type="protein sequence ID" value="Pp3c22_14060V3.3"/>
    <property type="gene ID" value="Pp3c22_14060"/>
</dbReference>
<reference evidence="2 4" key="2">
    <citation type="journal article" date="2018" name="Plant J.">
        <title>The Physcomitrella patens chromosome-scale assembly reveals moss genome structure and evolution.</title>
        <authorList>
            <person name="Lang D."/>
            <person name="Ullrich K.K."/>
            <person name="Murat F."/>
            <person name="Fuchs J."/>
            <person name="Jenkins J."/>
            <person name="Haas F.B."/>
            <person name="Piednoel M."/>
            <person name="Gundlach H."/>
            <person name="Van Bel M."/>
            <person name="Meyberg R."/>
            <person name="Vives C."/>
            <person name="Morata J."/>
            <person name="Symeonidi A."/>
            <person name="Hiss M."/>
            <person name="Muchero W."/>
            <person name="Kamisugi Y."/>
            <person name="Saleh O."/>
            <person name="Blanc G."/>
            <person name="Decker E.L."/>
            <person name="van Gessel N."/>
            <person name="Grimwood J."/>
            <person name="Hayes R.D."/>
            <person name="Graham S.W."/>
            <person name="Gunter L.E."/>
            <person name="McDaniel S.F."/>
            <person name="Hoernstein S.N.W."/>
            <person name="Larsson A."/>
            <person name="Li F.W."/>
            <person name="Perroud P.F."/>
            <person name="Phillips J."/>
            <person name="Ranjan P."/>
            <person name="Rokshar D.S."/>
            <person name="Rothfels C.J."/>
            <person name="Schneider L."/>
            <person name="Shu S."/>
            <person name="Stevenson D.W."/>
            <person name="Thummler F."/>
            <person name="Tillich M."/>
            <person name="Villarreal Aguilar J.C."/>
            <person name="Widiez T."/>
            <person name="Wong G.K."/>
            <person name="Wymore A."/>
            <person name="Zhang Y."/>
            <person name="Zimmer A.D."/>
            <person name="Quatrano R.S."/>
            <person name="Mayer K.F.X."/>
            <person name="Goodstein D."/>
            <person name="Casacuberta J.M."/>
            <person name="Vandepoele K."/>
            <person name="Reski R."/>
            <person name="Cuming A.C."/>
            <person name="Tuskan G.A."/>
            <person name="Maumus F."/>
            <person name="Salse J."/>
            <person name="Schmutz J."/>
            <person name="Rensing S.A."/>
        </authorList>
    </citation>
    <scope>NUCLEOTIDE SEQUENCE [LARGE SCALE GENOMIC DNA]</scope>
    <source>
        <strain evidence="3 4">cv. Gransden 2004</strain>
    </source>
</reference>
<dbReference type="EnsemblPlants" id="Pp3c22_14060V3.1">
    <property type="protein sequence ID" value="Pp3c22_14060V3.1"/>
    <property type="gene ID" value="Pp3c22_14060"/>
</dbReference>
<sequence>MVLQAVQRLTIATPHRIFANLLPSSHLSAPTGCRPTWTSETDRPKAPSTCRPRKDESRELESFNLNLNPLDITTHKGTIVKISAVARYGRNGRCVPVHLLGFSGTR</sequence>